<name>A0ABT7JZ23_9HYPH</name>
<comment type="caution">
    <text evidence="2">The sequence shown here is derived from an EMBL/GenBank/DDBJ whole genome shotgun (WGS) entry which is preliminary data.</text>
</comment>
<evidence type="ECO:0000256" key="1">
    <source>
        <dbReference type="SAM" id="MobiDB-lite"/>
    </source>
</evidence>
<organism evidence="2 3">
    <name type="scientific">Rhizobium mayense</name>
    <dbReference type="NCBI Taxonomy" id="1312184"/>
    <lineage>
        <taxon>Bacteria</taxon>
        <taxon>Pseudomonadati</taxon>
        <taxon>Pseudomonadota</taxon>
        <taxon>Alphaproteobacteria</taxon>
        <taxon>Hyphomicrobiales</taxon>
        <taxon>Rhizobiaceae</taxon>
        <taxon>Rhizobium/Agrobacterium group</taxon>
        <taxon>Rhizobium</taxon>
    </lineage>
</organism>
<sequence length="547" mass="55886">MLSPVSPVSAVGAALEKPVVATAETSGVQTAATPLAVLSSAANASVEGKLNMLLMAARDRMFNSLMSAIDDASLALNVSRQPDESNAALAQRLADTIRSLPPQQLAVAQQLLDTQAKLPIPLPLIAEALANPDGPEAVQIAVSLEAALTQEPDAVLKAVVNSYGQNAGEAETVGRQGPVPAQAAPLPTAATTAPSAVAAQAPGGTAASAVQGQAVLVPAAALDPEVVSNLETALAPQTTPNQQLAPIAQALGALLVDANVGEVHPQNAIPAQENSVPAGAGSPAVPAETKLPTEIALIRSPVTPPPVPRDLQQIRADIKEGLQVVIGSPIEVAGPELLQIIENSTSLVERVVAQALAANAADQGEVQSLPQTPNDEAVRNLAAAMASQNSIPPEETSNAPTAAAALLGKSLADTLAAPAMNAPEAAAQMGTPVPPQGIPFAIVQYLPANLPIEEEELERVDRVDPADDEEHEEEQDGETAGDESEDDSQSAETQQPAAEASDETDSQAASAEAAAAAPKPLALPTPAPRDPLHDHAFDFYRRMVGWE</sequence>
<dbReference type="RefSeq" id="WP_285870828.1">
    <property type="nucleotide sequence ID" value="NZ_JARFYM010000020.1"/>
</dbReference>
<dbReference type="EMBL" id="JARFYM010000020">
    <property type="protein sequence ID" value="MDL2401595.1"/>
    <property type="molecule type" value="Genomic_DNA"/>
</dbReference>
<evidence type="ECO:0000313" key="3">
    <source>
        <dbReference type="Proteomes" id="UP001172645"/>
    </source>
</evidence>
<keyword evidence="3" id="KW-1185">Reference proteome</keyword>
<proteinExistence type="predicted"/>
<accession>A0ABT7JZ23</accession>
<feature type="compositionally biased region" description="Acidic residues" evidence="1">
    <location>
        <begin position="466"/>
        <end position="489"/>
    </location>
</feature>
<feature type="region of interest" description="Disordered" evidence="1">
    <location>
        <begin position="456"/>
        <end position="533"/>
    </location>
</feature>
<evidence type="ECO:0000313" key="2">
    <source>
        <dbReference type="EMBL" id="MDL2401595.1"/>
    </source>
</evidence>
<feature type="compositionally biased region" description="Low complexity" evidence="1">
    <location>
        <begin position="506"/>
        <end position="520"/>
    </location>
</feature>
<protein>
    <submittedName>
        <fullName evidence="2">Uncharacterized protein</fullName>
    </submittedName>
</protein>
<reference evidence="2" key="1">
    <citation type="submission" date="2023-06" db="EMBL/GenBank/DDBJ databases">
        <title>Phylogenetic Diversity of Rhizobium strains.</title>
        <authorList>
            <person name="Moura F.T."/>
            <person name="Helene L.C.F."/>
            <person name="Hungria M."/>
        </authorList>
    </citation>
    <scope>NUCLEOTIDE SEQUENCE</scope>
    <source>
        <strain evidence="2">CCGE526</strain>
    </source>
</reference>
<dbReference type="Proteomes" id="UP001172645">
    <property type="component" value="Unassembled WGS sequence"/>
</dbReference>
<gene>
    <name evidence="2" type="ORF">PY649_22045</name>
</gene>